<feature type="region of interest" description="Disordered" evidence="2">
    <location>
        <begin position="428"/>
        <end position="567"/>
    </location>
</feature>
<gene>
    <name evidence="3" type="ORF">GPECTOR_2g1477</name>
</gene>
<comment type="caution">
    <text evidence="3">The sequence shown here is derived from an EMBL/GenBank/DDBJ whole genome shotgun (WGS) entry which is preliminary data.</text>
</comment>
<dbReference type="EMBL" id="LSYV01000003">
    <property type="protein sequence ID" value="KXZ55926.1"/>
    <property type="molecule type" value="Genomic_DNA"/>
</dbReference>
<feature type="compositionally biased region" description="Gly residues" evidence="2">
    <location>
        <begin position="496"/>
        <end position="505"/>
    </location>
</feature>
<proteinExistence type="predicted"/>
<accession>A0A150H183</accession>
<feature type="compositionally biased region" description="Gly residues" evidence="2">
    <location>
        <begin position="519"/>
        <end position="532"/>
    </location>
</feature>
<feature type="compositionally biased region" description="Low complexity" evidence="2">
    <location>
        <begin position="506"/>
        <end position="518"/>
    </location>
</feature>
<feature type="compositionally biased region" description="Polar residues" evidence="2">
    <location>
        <begin position="674"/>
        <end position="690"/>
    </location>
</feature>
<evidence type="ECO:0000313" key="3">
    <source>
        <dbReference type="EMBL" id="KXZ55926.1"/>
    </source>
</evidence>
<dbReference type="AlphaFoldDB" id="A0A150H183"/>
<dbReference type="OrthoDB" id="552284at2759"/>
<evidence type="ECO:0000256" key="2">
    <source>
        <dbReference type="SAM" id="MobiDB-lite"/>
    </source>
</evidence>
<name>A0A150H183_GONPE</name>
<evidence type="ECO:0000313" key="4">
    <source>
        <dbReference type="Proteomes" id="UP000075714"/>
    </source>
</evidence>
<protein>
    <submittedName>
        <fullName evidence="3">Uncharacterized protein</fullName>
    </submittedName>
</protein>
<reference evidence="4" key="1">
    <citation type="journal article" date="2016" name="Nat. Commun.">
        <title>The Gonium pectorale genome demonstrates co-option of cell cycle regulation during the evolution of multicellularity.</title>
        <authorList>
            <person name="Hanschen E.R."/>
            <person name="Marriage T.N."/>
            <person name="Ferris P.J."/>
            <person name="Hamaji T."/>
            <person name="Toyoda A."/>
            <person name="Fujiyama A."/>
            <person name="Neme R."/>
            <person name="Noguchi H."/>
            <person name="Minakuchi Y."/>
            <person name="Suzuki M."/>
            <person name="Kawai-Toyooka H."/>
            <person name="Smith D.R."/>
            <person name="Sparks H."/>
            <person name="Anderson J."/>
            <person name="Bakaric R."/>
            <person name="Luria V."/>
            <person name="Karger A."/>
            <person name="Kirschner M.W."/>
            <person name="Durand P.M."/>
            <person name="Michod R.E."/>
            <person name="Nozaki H."/>
            <person name="Olson B.J."/>
        </authorList>
    </citation>
    <scope>NUCLEOTIDE SEQUENCE [LARGE SCALE GENOMIC DNA]</scope>
    <source>
        <strain evidence="4">NIES-2863</strain>
    </source>
</reference>
<feature type="compositionally biased region" description="Polar residues" evidence="2">
    <location>
        <begin position="469"/>
        <end position="482"/>
    </location>
</feature>
<dbReference type="Proteomes" id="UP000075714">
    <property type="component" value="Unassembled WGS sequence"/>
</dbReference>
<feature type="compositionally biased region" description="Gly residues" evidence="2">
    <location>
        <begin position="643"/>
        <end position="660"/>
    </location>
</feature>
<organism evidence="3 4">
    <name type="scientific">Gonium pectorale</name>
    <name type="common">Green alga</name>
    <dbReference type="NCBI Taxonomy" id="33097"/>
    <lineage>
        <taxon>Eukaryota</taxon>
        <taxon>Viridiplantae</taxon>
        <taxon>Chlorophyta</taxon>
        <taxon>core chlorophytes</taxon>
        <taxon>Chlorophyceae</taxon>
        <taxon>CS clade</taxon>
        <taxon>Chlamydomonadales</taxon>
        <taxon>Volvocaceae</taxon>
        <taxon>Gonium</taxon>
    </lineage>
</organism>
<feature type="compositionally biased region" description="Acidic residues" evidence="2">
    <location>
        <begin position="179"/>
        <end position="195"/>
    </location>
</feature>
<keyword evidence="4" id="KW-1185">Reference proteome</keyword>
<evidence type="ECO:0000256" key="1">
    <source>
        <dbReference type="SAM" id="Coils"/>
    </source>
</evidence>
<feature type="compositionally biased region" description="Low complexity" evidence="2">
    <location>
        <begin position="50"/>
        <end position="73"/>
    </location>
</feature>
<feature type="region of interest" description="Disordered" evidence="2">
    <location>
        <begin position="140"/>
        <end position="225"/>
    </location>
</feature>
<feature type="region of interest" description="Disordered" evidence="2">
    <location>
        <begin position="1"/>
        <end position="113"/>
    </location>
</feature>
<feature type="compositionally biased region" description="Basic residues" evidence="2">
    <location>
        <begin position="204"/>
        <end position="213"/>
    </location>
</feature>
<feature type="coiled-coil region" evidence="1">
    <location>
        <begin position="367"/>
        <end position="394"/>
    </location>
</feature>
<feature type="region of interest" description="Disordered" evidence="2">
    <location>
        <begin position="639"/>
        <end position="702"/>
    </location>
</feature>
<sequence>MSQTHGDLSGARPMQEYSACEQSLTHITLGSGPTAHQQFTASQRHEHHQQQQQAYQLQHQQQHQAYASQEQQALQEFLDESTPGPDPGSELLQQKSLQAGRSEGPTGGGGGGTNGAAGAGVFAARVGLGGSGFLGGPVGAGSSRGDAQTASPQDFLFPPQVYDNSTMLREQGNDYDANAGEDGDDRDCGDLDDGGDGNSQGSGKRSRTRRPHLQGRFSGRLTTKEDERRLAEECKLLGPLLGGVGKRGDKSRLTLAKIVRGIATGDVRRFCEERERAIGLLKSKLAAIDPEAAASVPVNSIPVPSSQLAGLGSMPGLGAMGLGGLGGPLGLGPGSGLASGLGLGGGMAGSGGMAPHGHSSAATAAQMAAQSAQLEGLQRENSELQHEVYTLRSELQARERLLLELQDTGIISGFVPTSIPMDDAHRTMSQQTGPMSGAAGGRTHSTDVTPHPQYGLPPRHHSYGHQQYGGPSQMSVPQSASHMSEPGPGAKAMGHAVGGGGGGGPAQQQQPQIAIQPGAGTGGPLGVDGGGVLQLASLPAMSEHSRAGRPLKRHNTGEHGIGGVGGGGAGGAAGGGYGEVPRTMSHPPLGRGGAGGYPHMDLQQQLNSLQAQVEHLQNLQGGGRGPATFLMPMRERAAQPMRMGGGGGGGNVQYGGGGSGNSNLPSPFLPGHMGNQSGLMLLPSHQSESGGNPYPQPSAHGGLGAMHLQQMVKQPSGMYDDVGAGPVGPVGRDPRDVVTAVAGGALAQLASGATRHAGGMGGHGGGGQAAEGLDASLEHIMNTRAMRGEYDLPLELLLAEGGAKGLGGAVGPGQH</sequence>
<keyword evidence="1" id="KW-0175">Coiled coil</keyword>